<dbReference type="GO" id="GO:0008270">
    <property type="term" value="F:zinc ion binding"/>
    <property type="evidence" value="ECO:0007669"/>
    <property type="project" value="UniProtKB-KW"/>
</dbReference>
<feature type="domain" description="C2H2-type" evidence="9">
    <location>
        <begin position="224"/>
        <end position="251"/>
    </location>
</feature>
<dbReference type="FunFam" id="3.30.160.60:FF:000345">
    <property type="entry name" value="Zinc finger protein Gfi-1"/>
    <property type="match status" value="1"/>
</dbReference>
<dbReference type="PROSITE" id="PS50157">
    <property type="entry name" value="ZINC_FINGER_C2H2_2"/>
    <property type="match status" value="4"/>
</dbReference>
<dbReference type="SMART" id="SM00355">
    <property type="entry name" value="ZnF_C2H2"/>
    <property type="match status" value="4"/>
</dbReference>
<sequence length="316" mass="35548">MPKITEHFLPLQNKLRSHSPPQCNEHSSLDHASDLSMHGASDLSMHGASDLSMHGASDLSMHGGRYSRPKPRVSSSATGIPPFIRVPAAIKPIVRQPIIPLCSRSSFPWWFPWLYGLKRPMMPTFPVLGPQHLTSMPYGLPMQQLLNSYPQHHPHPYDGPFLHMNRDTMQHHGDSDFESMDGGRMGRIGPERNFPSACVHCGKQFKRSSTLSTHLLIHSDTRPHACEFCGKRFHQKSDMKKHTYIHTGEKPHKCVICGKAFSQSSNLITHMRKHSTYKPFPCEKCDEAFQRKIDLKRHKETGHNGPAATSTGQGSS</sequence>
<dbReference type="InterPro" id="IPR036236">
    <property type="entry name" value="Znf_C2H2_sf"/>
</dbReference>
<dbReference type="PANTHER" id="PTHR16515">
    <property type="entry name" value="PR DOMAIN ZINC FINGER PROTEIN"/>
    <property type="match status" value="1"/>
</dbReference>
<keyword evidence="4 7" id="KW-0863">Zinc-finger</keyword>
<proteinExistence type="predicted"/>
<dbReference type="GO" id="GO:0005634">
    <property type="term" value="C:nucleus"/>
    <property type="evidence" value="ECO:0007669"/>
    <property type="project" value="UniProtKB-SubCell"/>
</dbReference>
<evidence type="ECO:0000256" key="4">
    <source>
        <dbReference type="ARBA" id="ARBA00022771"/>
    </source>
</evidence>
<feature type="domain" description="C2H2-type" evidence="9">
    <location>
        <begin position="280"/>
        <end position="308"/>
    </location>
</feature>
<dbReference type="InterPro" id="IPR013087">
    <property type="entry name" value="Znf_C2H2_type"/>
</dbReference>
<dbReference type="OrthoDB" id="6155966at2759"/>
<dbReference type="InterPro" id="IPR050331">
    <property type="entry name" value="Zinc_finger"/>
</dbReference>
<dbReference type="Gene3D" id="3.30.160.60">
    <property type="entry name" value="Classic Zinc Finger"/>
    <property type="match status" value="4"/>
</dbReference>
<comment type="caution">
    <text evidence="10">The sequence shown here is derived from an EMBL/GenBank/DDBJ whole genome shotgun (WGS) entry which is preliminary data.</text>
</comment>
<dbReference type="PROSITE" id="PS00028">
    <property type="entry name" value="ZINC_FINGER_C2H2_1"/>
    <property type="match status" value="4"/>
</dbReference>
<keyword evidence="3" id="KW-0677">Repeat</keyword>
<evidence type="ECO:0000313" key="10">
    <source>
        <dbReference type="EMBL" id="OQV17193.1"/>
    </source>
</evidence>
<keyword evidence="2" id="KW-0479">Metal-binding</keyword>
<accession>A0A1W0WPX2</accession>
<keyword evidence="5" id="KW-0862">Zinc</keyword>
<evidence type="ECO:0000313" key="11">
    <source>
        <dbReference type="Proteomes" id="UP000192578"/>
    </source>
</evidence>
<reference evidence="11" key="1">
    <citation type="submission" date="2017-01" db="EMBL/GenBank/DDBJ databases">
        <title>Comparative genomics of anhydrobiosis in the tardigrade Hypsibius dujardini.</title>
        <authorList>
            <person name="Yoshida Y."/>
            <person name="Koutsovoulos G."/>
            <person name="Laetsch D."/>
            <person name="Stevens L."/>
            <person name="Kumar S."/>
            <person name="Horikawa D."/>
            <person name="Ishino K."/>
            <person name="Komine S."/>
            <person name="Tomita M."/>
            <person name="Blaxter M."/>
            <person name="Arakawa K."/>
        </authorList>
    </citation>
    <scope>NUCLEOTIDE SEQUENCE [LARGE SCALE GENOMIC DNA]</scope>
    <source>
        <strain evidence="11">Z151</strain>
    </source>
</reference>
<evidence type="ECO:0000256" key="1">
    <source>
        <dbReference type="ARBA" id="ARBA00004123"/>
    </source>
</evidence>
<dbReference type="EMBL" id="MTYJ01000065">
    <property type="protein sequence ID" value="OQV17193.1"/>
    <property type="molecule type" value="Genomic_DNA"/>
</dbReference>
<dbReference type="AlphaFoldDB" id="A0A1W0WPX2"/>
<keyword evidence="6" id="KW-0539">Nucleus</keyword>
<keyword evidence="11" id="KW-1185">Reference proteome</keyword>
<evidence type="ECO:0000256" key="6">
    <source>
        <dbReference type="ARBA" id="ARBA00023242"/>
    </source>
</evidence>
<evidence type="ECO:0000256" key="5">
    <source>
        <dbReference type="ARBA" id="ARBA00022833"/>
    </source>
</evidence>
<dbReference type="PANTHER" id="PTHR16515:SF49">
    <property type="entry name" value="GASTRULA ZINC FINGER PROTEIN XLCGF49.1-LIKE-RELATED"/>
    <property type="match status" value="1"/>
</dbReference>
<protein>
    <submittedName>
        <fullName evidence="10">Zinc finger protein sens</fullName>
    </submittedName>
</protein>
<dbReference type="Pfam" id="PF00096">
    <property type="entry name" value="zf-C2H2"/>
    <property type="match status" value="3"/>
</dbReference>
<dbReference type="SUPFAM" id="SSF57667">
    <property type="entry name" value="beta-beta-alpha zinc fingers"/>
    <property type="match status" value="2"/>
</dbReference>
<evidence type="ECO:0000259" key="9">
    <source>
        <dbReference type="PROSITE" id="PS50157"/>
    </source>
</evidence>
<dbReference type="FunFam" id="3.30.160.60:FF:000432">
    <property type="entry name" value="zinc finger protein Gfi-1b isoform X1"/>
    <property type="match status" value="1"/>
</dbReference>
<feature type="compositionally biased region" description="Polar residues" evidence="8">
    <location>
        <begin position="307"/>
        <end position="316"/>
    </location>
</feature>
<dbReference type="Proteomes" id="UP000192578">
    <property type="component" value="Unassembled WGS sequence"/>
</dbReference>
<evidence type="ECO:0000256" key="3">
    <source>
        <dbReference type="ARBA" id="ARBA00022737"/>
    </source>
</evidence>
<evidence type="ECO:0000256" key="2">
    <source>
        <dbReference type="ARBA" id="ARBA00022723"/>
    </source>
</evidence>
<organism evidence="10 11">
    <name type="scientific">Hypsibius exemplaris</name>
    <name type="common">Freshwater tardigrade</name>
    <dbReference type="NCBI Taxonomy" id="2072580"/>
    <lineage>
        <taxon>Eukaryota</taxon>
        <taxon>Metazoa</taxon>
        <taxon>Ecdysozoa</taxon>
        <taxon>Tardigrada</taxon>
        <taxon>Eutardigrada</taxon>
        <taxon>Parachela</taxon>
        <taxon>Hypsibioidea</taxon>
        <taxon>Hypsibiidae</taxon>
        <taxon>Hypsibius</taxon>
    </lineage>
</organism>
<name>A0A1W0WPX2_HYPEX</name>
<evidence type="ECO:0000256" key="8">
    <source>
        <dbReference type="SAM" id="MobiDB-lite"/>
    </source>
</evidence>
<feature type="region of interest" description="Disordered" evidence="8">
    <location>
        <begin position="59"/>
        <end position="78"/>
    </location>
</feature>
<dbReference type="FunFam" id="3.30.160.60:FF:000245">
    <property type="entry name" value="zinc finger protein Gfi-1"/>
    <property type="match status" value="1"/>
</dbReference>
<feature type="region of interest" description="Disordered" evidence="8">
    <location>
        <begin position="10"/>
        <end position="34"/>
    </location>
</feature>
<comment type="subcellular location">
    <subcellularLocation>
        <location evidence="1">Nucleus</location>
    </subcellularLocation>
</comment>
<feature type="region of interest" description="Disordered" evidence="8">
    <location>
        <begin position="296"/>
        <end position="316"/>
    </location>
</feature>
<gene>
    <name evidence="10" type="ORF">BV898_08771</name>
</gene>
<evidence type="ECO:0000256" key="7">
    <source>
        <dbReference type="PROSITE-ProRule" id="PRU00042"/>
    </source>
</evidence>
<dbReference type="GO" id="GO:0010468">
    <property type="term" value="P:regulation of gene expression"/>
    <property type="evidence" value="ECO:0007669"/>
    <property type="project" value="TreeGrafter"/>
</dbReference>
<feature type="domain" description="C2H2-type" evidence="9">
    <location>
        <begin position="252"/>
        <end position="279"/>
    </location>
</feature>
<feature type="domain" description="C2H2-type" evidence="9">
    <location>
        <begin position="196"/>
        <end position="223"/>
    </location>
</feature>